<organism evidence="15 16">
    <name type="scientific">Myotis brandtii</name>
    <name type="common">Brandt's bat</name>
    <dbReference type="NCBI Taxonomy" id="109478"/>
    <lineage>
        <taxon>Eukaryota</taxon>
        <taxon>Metazoa</taxon>
        <taxon>Chordata</taxon>
        <taxon>Craniata</taxon>
        <taxon>Vertebrata</taxon>
        <taxon>Euteleostomi</taxon>
        <taxon>Mammalia</taxon>
        <taxon>Eutheria</taxon>
        <taxon>Laurasiatheria</taxon>
        <taxon>Chiroptera</taxon>
        <taxon>Yangochiroptera</taxon>
        <taxon>Vespertilionidae</taxon>
        <taxon>Myotis</taxon>
    </lineage>
</organism>
<sequence>MDFEDVAIAFSQEEWGLLDEAQRLLYCNVMLEVFALVSSVGGTSCFLLVAVILTFVDMNFEDVAIAFSQEEWGLLDEAQRLLYCDVMLEVFALASSVDCWHKMDNEEACSEQSESVQGESQVRTSASEPATQRTHVCKRCVSVLKDILHLTESQAADFEQKAFFRDACVRDFCFSANPHQPQREASGEKTWKEAMDRASFVTRCSFYLSWVLSTSREVGEDLPTISDLLQHQAPLNTGEPHSGSEISQEFLSGNSHYDWGECDKAASHNQKVVQHQGNCSEEVNYVCSECGNVFRGIFNLTQHKRVHTGEKPYECSESGKSFRQTSAVIEHQRVHTGEKTYECTVCGRAFRKRSHLIKHLRIHTGEKPYECSDCGKCFRESSTLIQHQRVHTGEKPYECTLCGKSFIQRSILTKHYRIHTGEKPYECSDCGKSFKQISALSVHQRVHTGEKPYECSDCGKFFNVSSALNTHHRVHTGEKPYECSECGKFFTESTALSKHHRVHTGEKPHKCRDCGKSFRRISILTEHRRSSHWRKAICV</sequence>
<dbReference type="PANTHER" id="PTHR24381">
    <property type="entry name" value="ZINC FINGER PROTEIN"/>
    <property type="match status" value="1"/>
</dbReference>
<dbReference type="PROSITE" id="PS50805">
    <property type="entry name" value="KRAB"/>
    <property type="match status" value="1"/>
</dbReference>
<dbReference type="InterPro" id="IPR036051">
    <property type="entry name" value="KRAB_dom_sf"/>
</dbReference>
<evidence type="ECO:0000259" key="13">
    <source>
        <dbReference type="PROSITE" id="PS50157"/>
    </source>
</evidence>
<dbReference type="GO" id="GO:1990904">
    <property type="term" value="C:ribonucleoprotein complex"/>
    <property type="evidence" value="ECO:0007669"/>
    <property type="project" value="UniProtKB-KW"/>
</dbReference>
<dbReference type="GO" id="GO:0005634">
    <property type="term" value="C:nucleus"/>
    <property type="evidence" value="ECO:0007669"/>
    <property type="project" value="UniProtKB-SubCell"/>
</dbReference>
<evidence type="ECO:0000256" key="8">
    <source>
        <dbReference type="ARBA" id="ARBA00023125"/>
    </source>
</evidence>
<protein>
    <submittedName>
        <fullName evidence="15">Zinc finger protein interacting with ribonucleoprotein K</fullName>
    </submittedName>
</protein>
<dbReference type="SUPFAM" id="SSF109640">
    <property type="entry name" value="KRAB domain (Kruppel-associated box)"/>
    <property type="match status" value="2"/>
</dbReference>
<keyword evidence="16" id="KW-1185">Reference proteome</keyword>
<dbReference type="FunFam" id="3.30.160.60:FF:002254">
    <property type="entry name" value="Zinc finger protein 540"/>
    <property type="match status" value="2"/>
</dbReference>
<keyword evidence="6" id="KW-0862">Zinc</keyword>
<keyword evidence="10" id="KW-0539">Nucleus</keyword>
<dbReference type="CDD" id="cd07765">
    <property type="entry name" value="KRAB_A-box"/>
    <property type="match status" value="2"/>
</dbReference>
<accession>S7QAU8</accession>
<dbReference type="AlphaFoldDB" id="S7QAU8"/>
<evidence type="ECO:0000256" key="9">
    <source>
        <dbReference type="ARBA" id="ARBA00023163"/>
    </source>
</evidence>
<evidence type="ECO:0000256" key="7">
    <source>
        <dbReference type="ARBA" id="ARBA00023015"/>
    </source>
</evidence>
<evidence type="ECO:0000313" key="16">
    <source>
        <dbReference type="Proteomes" id="UP000052978"/>
    </source>
</evidence>
<keyword evidence="5 11" id="KW-0863">Zinc-finger</keyword>
<name>S7QAU8_MYOBR</name>
<dbReference type="Proteomes" id="UP000052978">
    <property type="component" value="Unassembled WGS sequence"/>
</dbReference>
<comment type="subcellular location">
    <subcellularLocation>
        <location evidence="1">Nucleus</location>
    </subcellularLocation>
</comment>
<evidence type="ECO:0000256" key="4">
    <source>
        <dbReference type="ARBA" id="ARBA00022737"/>
    </source>
</evidence>
<feature type="domain" description="C2H2-type" evidence="13">
    <location>
        <begin position="397"/>
        <end position="424"/>
    </location>
</feature>
<dbReference type="Gene3D" id="3.30.160.60">
    <property type="entry name" value="Classic Zinc Finger"/>
    <property type="match status" value="9"/>
</dbReference>
<dbReference type="InterPro" id="IPR013087">
    <property type="entry name" value="Znf_C2H2_type"/>
</dbReference>
<feature type="transmembrane region" description="Helical" evidence="12">
    <location>
        <begin position="33"/>
        <end position="56"/>
    </location>
</feature>
<dbReference type="PROSITE" id="PS00028">
    <property type="entry name" value="ZINC_FINGER_C2H2_1"/>
    <property type="match status" value="8"/>
</dbReference>
<dbReference type="FunFam" id="3.30.160.60:FF:002331">
    <property type="entry name" value="Zinc finger protein 672"/>
    <property type="match status" value="1"/>
</dbReference>
<keyword evidence="4" id="KW-0677">Repeat</keyword>
<dbReference type="Gene3D" id="6.10.140.140">
    <property type="match status" value="2"/>
</dbReference>
<evidence type="ECO:0000256" key="1">
    <source>
        <dbReference type="ARBA" id="ARBA00004123"/>
    </source>
</evidence>
<dbReference type="InterPro" id="IPR001909">
    <property type="entry name" value="KRAB"/>
</dbReference>
<dbReference type="FunFam" id="3.30.160.60:FF:000295">
    <property type="entry name" value="zinc finger protein 19"/>
    <property type="match status" value="1"/>
</dbReference>
<dbReference type="EMBL" id="KE164491">
    <property type="protein sequence ID" value="EPQ18227.1"/>
    <property type="molecule type" value="Genomic_DNA"/>
</dbReference>
<reference evidence="15 16" key="1">
    <citation type="journal article" date="2013" name="Nat. Commun.">
        <title>Genome analysis reveals insights into physiology and longevity of the Brandt's bat Myotis brandtii.</title>
        <authorList>
            <person name="Seim I."/>
            <person name="Fang X."/>
            <person name="Xiong Z."/>
            <person name="Lobanov A.V."/>
            <person name="Huang Z."/>
            <person name="Ma S."/>
            <person name="Feng Y."/>
            <person name="Turanov A.A."/>
            <person name="Zhu Y."/>
            <person name="Lenz T.L."/>
            <person name="Gerashchenko M.V."/>
            <person name="Fan D."/>
            <person name="Hee Yim S."/>
            <person name="Yao X."/>
            <person name="Jordan D."/>
            <person name="Xiong Y."/>
            <person name="Ma Y."/>
            <person name="Lyapunov A.N."/>
            <person name="Chen G."/>
            <person name="Kulakova O.I."/>
            <person name="Sun Y."/>
            <person name="Lee S.G."/>
            <person name="Bronson R.T."/>
            <person name="Moskalev A.A."/>
            <person name="Sunyaev S.R."/>
            <person name="Zhang G."/>
            <person name="Krogh A."/>
            <person name="Wang J."/>
            <person name="Gladyshev V.N."/>
        </authorList>
    </citation>
    <scope>NUCLEOTIDE SEQUENCE [LARGE SCALE GENOMIC DNA]</scope>
</reference>
<feature type="domain" description="C2H2-type" evidence="13">
    <location>
        <begin position="481"/>
        <end position="508"/>
    </location>
</feature>
<dbReference type="GO" id="GO:0000977">
    <property type="term" value="F:RNA polymerase II transcription regulatory region sequence-specific DNA binding"/>
    <property type="evidence" value="ECO:0007669"/>
    <property type="project" value="TreeGrafter"/>
</dbReference>
<evidence type="ECO:0000256" key="10">
    <source>
        <dbReference type="ARBA" id="ARBA00023242"/>
    </source>
</evidence>
<evidence type="ECO:0000256" key="5">
    <source>
        <dbReference type="ARBA" id="ARBA00022771"/>
    </source>
</evidence>
<keyword evidence="12" id="KW-0472">Membrane</keyword>
<dbReference type="InterPro" id="IPR036236">
    <property type="entry name" value="Znf_C2H2_sf"/>
</dbReference>
<feature type="domain" description="C2H2-type" evidence="13">
    <location>
        <begin position="313"/>
        <end position="340"/>
    </location>
</feature>
<dbReference type="SUPFAM" id="SSF57667">
    <property type="entry name" value="beta-beta-alpha zinc fingers"/>
    <property type="match status" value="5"/>
</dbReference>
<feature type="domain" description="C2H2-type" evidence="13">
    <location>
        <begin position="369"/>
        <end position="396"/>
    </location>
</feature>
<keyword evidence="12" id="KW-1133">Transmembrane helix</keyword>
<dbReference type="Pfam" id="PF01352">
    <property type="entry name" value="KRAB"/>
    <property type="match status" value="2"/>
</dbReference>
<dbReference type="SMART" id="SM00355">
    <property type="entry name" value="ZnF_C2H2"/>
    <property type="match status" value="9"/>
</dbReference>
<feature type="domain" description="C2H2-type" evidence="13">
    <location>
        <begin position="341"/>
        <end position="368"/>
    </location>
</feature>
<feature type="domain" description="C2H2-type" evidence="13">
    <location>
        <begin position="285"/>
        <end position="312"/>
    </location>
</feature>
<feature type="domain" description="C2H2-type" evidence="13">
    <location>
        <begin position="509"/>
        <end position="532"/>
    </location>
</feature>
<keyword evidence="7" id="KW-0805">Transcription regulation</keyword>
<feature type="domain" description="C2H2-type" evidence="13">
    <location>
        <begin position="425"/>
        <end position="452"/>
    </location>
</feature>
<dbReference type="FunFam" id="3.30.160.60:FF:002063">
    <property type="entry name" value="RB associated KRAB zinc finger"/>
    <property type="match status" value="2"/>
</dbReference>
<evidence type="ECO:0000256" key="2">
    <source>
        <dbReference type="ARBA" id="ARBA00006991"/>
    </source>
</evidence>
<dbReference type="GO" id="GO:0000981">
    <property type="term" value="F:DNA-binding transcription factor activity, RNA polymerase II-specific"/>
    <property type="evidence" value="ECO:0007669"/>
    <property type="project" value="TreeGrafter"/>
</dbReference>
<evidence type="ECO:0000256" key="3">
    <source>
        <dbReference type="ARBA" id="ARBA00022723"/>
    </source>
</evidence>
<keyword evidence="8" id="KW-0238">DNA-binding</keyword>
<gene>
    <name evidence="15" type="ORF">D623_10001935</name>
</gene>
<evidence type="ECO:0000256" key="12">
    <source>
        <dbReference type="SAM" id="Phobius"/>
    </source>
</evidence>
<keyword evidence="15" id="KW-0687">Ribonucleoprotein</keyword>
<dbReference type="PROSITE" id="PS50157">
    <property type="entry name" value="ZINC_FINGER_C2H2_2"/>
    <property type="match status" value="9"/>
</dbReference>
<keyword evidence="12" id="KW-0812">Transmembrane</keyword>
<dbReference type="FunFam" id="3.30.160.60:FF:001498">
    <property type="entry name" value="Zinc finger protein 404"/>
    <property type="match status" value="1"/>
</dbReference>
<keyword evidence="3" id="KW-0479">Metal-binding</keyword>
<proteinExistence type="inferred from homology"/>
<dbReference type="GO" id="GO:0008270">
    <property type="term" value="F:zinc ion binding"/>
    <property type="evidence" value="ECO:0007669"/>
    <property type="project" value="UniProtKB-KW"/>
</dbReference>
<keyword evidence="9" id="KW-0804">Transcription</keyword>
<dbReference type="PANTHER" id="PTHR24381:SF304">
    <property type="entry name" value="ZINC FINGER PROTEIN 587B"/>
    <property type="match status" value="1"/>
</dbReference>
<evidence type="ECO:0000256" key="6">
    <source>
        <dbReference type="ARBA" id="ARBA00022833"/>
    </source>
</evidence>
<evidence type="ECO:0000313" key="15">
    <source>
        <dbReference type="EMBL" id="EPQ18227.1"/>
    </source>
</evidence>
<feature type="domain" description="C2H2-type" evidence="13">
    <location>
        <begin position="453"/>
        <end position="480"/>
    </location>
</feature>
<evidence type="ECO:0000259" key="14">
    <source>
        <dbReference type="PROSITE" id="PS50805"/>
    </source>
</evidence>
<dbReference type="Pfam" id="PF00096">
    <property type="entry name" value="zf-C2H2"/>
    <property type="match status" value="8"/>
</dbReference>
<dbReference type="FunFam" id="3.30.160.60:FF:000060">
    <property type="entry name" value="zinc finger protein 436"/>
    <property type="match status" value="1"/>
</dbReference>
<evidence type="ECO:0000256" key="11">
    <source>
        <dbReference type="PROSITE-ProRule" id="PRU00042"/>
    </source>
</evidence>
<feature type="domain" description="KRAB" evidence="14">
    <location>
        <begin position="1"/>
        <end position="86"/>
    </location>
</feature>
<comment type="similarity">
    <text evidence="2">Belongs to the krueppel C2H2-type zinc-finger protein family.</text>
</comment>
<dbReference type="SMART" id="SM00349">
    <property type="entry name" value="KRAB"/>
    <property type="match status" value="2"/>
</dbReference>
<dbReference type="FunFam" id="3.30.160.60:FF:000557">
    <property type="entry name" value="zinc finger and SCAN domain-containing protein 29"/>
    <property type="match status" value="1"/>
</dbReference>